<evidence type="ECO:0000313" key="2">
    <source>
        <dbReference type="Proteomes" id="UP000494206"/>
    </source>
</evidence>
<dbReference type="EMBL" id="CADEPM010000014">
    <property type="protein sequence ID" value="CAB3411518.1"/>
    <property type="molecule type" value="Genomic_DNA"/>
</dbReference>
<protein>
    <submittedName>
        <fullName evidence="1">Uncharacterized protein</fullName>
    </submittedName>
</protein>
<sequence length="183" mass="21007">MMSNLQWTVAVRKEKQCTGCPHLTHCKSILCGLAHCASETQFSHLVISSYLFTGYTVPPWQHDVNVCTQQKVILQEKVAPGSAIVMKDTYLKRFGDLQTLNEGLAHHYTVSTISDVWLQLDAEERDRQSIKTKMSKAPNADHEPIAYEYFFRRCYGDKCFNHLLWIMRQLQTKPEAETSQPKA</sequence>
<keyword evidence="2" id="KW-1185">Reference proteome</keyword>
<proteinExistence type="predicted"/>
<evidence type="ECO:0000313" key="1">
    <source>
        <dbReference type="EMBL" id="CAB3411518.1"/>
    </source>
</evidence>
<comment type="caution">
    <text evidence="1">The sequence shown here is derived from an EMBL/GenBank/DDBJ whole genome shotgun (WGS) entry which is preliminary data.</text>
</comment>
<name>A0A8S1FEF9_9PELO</name>
<reference evidence="1 2" key="1">
    <citation type="submission" date="2020-04" db="EMBL/GenBank/DDBJ databases">
        <authorList>
            <person name="Laetsch R D."/>
            <person name="Stevens L."/>
            <person name="Kumar S."/>
            <person name="Blaxter L. M."/>
        </authorList>
    </citation>
    <scope>NUCLEOTIDE SEQUENCE [LARGE SCALE GENOMIC DNA]</scope>
</reference>
<dbReference type="OrthoDB" id="5789296at2759"/>
<organism evidence="1 2">
    <name type="scientific">Caenorhabditis bovis</name>
    <dbReference type="NCBI Taxonomy" id="2654633"/>
    <lineage>
        <taxon>Eukaryota</taxon>
        <taxon>Metazoa</taxon>
        <taxon>Ecdysozoa</taxon>
        <taxon>Nematoda</taxon>
        <taxon>Chromadorea</taxon>
        <taxon>Rhabditida</taxon>
        <taxon>Rhabditina</taxon>
        <taxon>Rhabditomorpha</taxon>
        <taxon>Rhabditoidea</taxon>
        <taxon>Rhabditidae</taxon>
        <taxon>Peloderinae</taxon>
        <taxon>Caenorhabditis</taxon>
    </lineage>
</organism>
<gene>
    <name evidence="1" type="ORF">CBOVIS_LOCUS12901</name>
</gene>
<dbReference type="Proteomes" id="UP000494206">
    <property type="component" value="Unassembled WGS sequence"/>
</dbReference>
<accession>A0A8S1FEF9</accession>
<dbReference type="AlphaFoldDB" id="A0A8S1FEF9"/>